<evidence type="ECO:0000256" key="1">
    <source>
        <dbReference type="SAM" id="MobiDB-lite"/>
    </source>
</evidence>
<evidence type="ECO:0000313" key="2">
    <source>
        <dbReference type="EMBL" id="KAJ4848496.1"/>
    </source>
</evidence>
<keyword evidence="3" id="KW-1185">Reference proteome</keyword>
<feature type="compositionally biased region" description="Low complexity" evidence="1">
    <location>
        <begin position="1"/>
        <end position="13"/>
    </location>
</feature>
<gene>
    <name evidence="2" type="ORF">Tsubulata_003374</name>
</gene>
<accession>A0A9Q0GHK7</accession>
<dbReference type="PANTHER" id="PTHR31286:SF99">
    <property type="entry name" value="DUF4283 DOMAIN-CONTAINING PROTEIN"/>
    <property type="match status" value="1"/>
</dbReference>
<comment type="caution">
    <text evidence="2">The sequence shown here is derived from an EMBL/GenBank/DDBJ whole genome shotgun (WGS) entry which is preliminary data.</text>
</comment>
<protein>
    <recommendedName>
        <fullName evidence="4">DUF4283 domain-containing protein</fullName>
    </recommendedName>
</protein>
<dbReference type="AlphaFoldDB" id="A0A9Q0GHK7"/>
<evidence type="ECO:0000313" key="3">
    <source>
        <dbReference type="Proteomes" id="UP001141552"/>
    </source>
</evidence>
<dbReference type="PANTHER" id="PTHR31286">
    <property type="entry name" value="GLYCINE-RICH CELL WALL STRUCTURAL PROTEIN 1.8-LIKE"/>
    <property type="match status" value="1"/>
</dbReference>
<name>A0A9Q0GHK7_9ROSI</name>
<dbReference type="InterPro" id="IPR040256">
    <property type="entry name" value="At4g02000-like"/>
</dbReference>
<feature type="region of interest" description="Disordered" evidence="1">
    <location>
        <begin position="1"/>
        <end position="40"/>
    </location>
</feature>
<feature type="region of interest" description="Disordered" evidence="1">
    <location>
        <begin position="230"/>
        <end position="252"/>
    </location>
</feature>
<proteinExistence type="predicted"/>
<dbReference type="OrthoDB" id="1096772at2759"/>
<sequence length="451" mass="48113">MSAAPLAGGSSAPRPAPPDDLGDTKMFVEGHGSPVRTEVPRSFRDAVTTGEQDFWDEVNTEVDVLDGDITSESTDHGPAPGVIMDHYLIVEPWEPNFDPLAHKVTSVIAWIRVPGLSTELYQREILRTVCDRIGRMPLDTEVCVDGRWYHIKYESFPIVCFGCDRIGHNLSICPFRAPTSGVPSAPPGNSSASSVTADLDSHGAPTVSYTMLQEPSSTKYGEWILVPPRTRSAPRRVPSGNSTDGRDNGKKMTTGSRFAALEVEPVLVQRAAGSGSSTRVPPMYTAAVSRDLSVVQGKGKEKMDSVSGVFGNTLGENTMGTNSIPTKRSRGEHGYVLTGDSLLQVADGKPRRSGKTKLTSRKKDDLTLPLIPSGDPLVFSATYALPSHEVPSLVPSVIALNAPPMSDTLLSNVPTVAPSSSMEVAFDVRGQGHSVMQDPGGGVVKENLVPA</sequence>
<organism evidence="2 3">
    <name type="scientific">Turnera subulata</name>
    <dbReference type="NCBI Taxonomy" id="218843"/>
    <lineage>
        <taxon>Eukaryota</taxon>
        <taxon>Viridiplantae</taxon>
        <taxon>Streptophyta</taxon>
        <taxon>Embryophyta</taxon>
        <taxon>Tracheophyta</taxon>
        <taxon>Spermatophyta</taxon>
        <taxon>Magnoliopsida</taxon>
        <taxon>eudicotyledons</taxon>
        <taxon>Gunneridae</taxon>
        <taxon>Pentapetalae</taxon>
        <taxon>rosids</taxon>
        <taxon>fabids</taxon>
        <taxon>Malpighiales</taxon>
        <taxon>Passifloraceae</taxon>
        <taxon>Turnera</taxon>
    </lineage>
</organism>
<dbReference type="EMBL" id="JAKUCV010000897">
    <property type="protein sequence ID" value="KAJ4848496.1"/>
    <property type="molecule type" value="Genomic_DNA"/>
</dbReference>
<reference evidence="2" key="2">
    <citation type="journal article" date="2023" name="Plants (Basel)">
        <title>Annotation of the Turnera subulata (Passifloraceae) Draft Genome Reveals the S-Locus Evolved after the Divergence of Turneroideae from Passifloroideae in a Stepwise Manner.</title>
        <authorList>
            <person name="Henning P.M."/>
            <person name="Roalson E.H."/>
            <person name="Mir W."/>
            <person name="McCubbin A.G."/>
            <person name="Shore J.S."/>
        </authorList>
    </citation>
    <scope>NUCLEOTIDE SEQUENCE</scope>
    <source>
        <strain evidence="2">F60SS</strain>
    </source>
</reference>
<dbReference type="Proteomes" id="UP001141552">
    <property type="component" value="Unassembled WGS sequence"/>
</dbReference>
<evidence type="ECO:0008006" key="4">
    <source>
        <dbReference type="Google" id="ProtNLM"/>
    </source>
</evidence>
<reference evidence="2" key="1">
    <citation type="submission" date="2022-02" db="EMBL/GenBank/DDBJ databases">
        <authorList>
            <person name="Henning P.M."/>
            <person name="McCubbin A.G."/>
            <person name="Shore J.S."/>
        </authorList>
    </citation>
    <scope>NUCLEOTIDE SEQUENCE</scope>
    <source>
        <strain evidence="2">F60SS</strain>
        <tissue evidence="2">Leaves</tissue>
    </source>
</reference>